<sequence length="177" mass="20141">MPKVLASKNPHTVNVSSDGHRWGGIRFEDWNFDEGNTYSQWVAYGQSKTANILFTYAWAQNLGPKGLKTYTLHLGEIMRTSLANYFCEEDLASLVRIQWPMTEASAERMTSISKRWSSVLSHMLSLPFDTGLKDYNGPYLDDGNLAQDEVQPVARNPEDVEKLWKPSEKLVGQEFAY</sequence>
<reference evidence="2 3" key="1">
    <citation type="journal article" date="2010" name="Genome Biol.">
        <title>A first genome assembly of the barley fungal pathogen Pyrenophora teres f. teres.</title>
        <authorList>
            <person name="Ellwood S.R."/>
            <person name="Liu Z."/>
            <person name="Syme R.A."/>
            <person name="Lai Z."/>
            <person name="Hane J.K."/>
            <person name="Keiper F."/>
            <person name="Moffat C.S."/>
            <person name="Oliver R.P."/>
            <person name="Friesen T.L."/>
        </authorList>
    </citation>
    <scope>NUCLEOTIDE SEQUENCE [LARGE SCALE GENOMIC DNA]</scope>
    <source>
        <strain evidence="2 3">0-1</strain>
    </source>
</reference>
<protein>
    <submittedName>
        <fullName evidence="2">Uncharacterized protein</fullName>
    </submittedName>
</protein>
<organism evidence="3">
    <name type="scientific">Pyrenophora teres f. teres (strain 0-1)</name>
    <name type="common">Barley net blotch fungus</name>
    <name type="synonym">Drechslera teres f. teres</name>
    <dbReference type="NCBI Taxonomy" id="861557"/>
    <lineage>
        <taxon>Eukaryota</taxon>
        <taxon>Fungi</taxon>
        <taxon>Dikarya</taxon>
        <taxon>Ascomycota</taxon>
        <taxon>Pezizomycotina</taxon>
        <taxon>Dothideomycetes</taxon>
        <taxon>Pleosporomycetidae</taxon>
        <taxon>Pleosporales</taxon>
        <taxon>Pleosporineae</taxon>
        <taxon>Pleosporaceae</taxon>
        <taxon>Pyrenophora</taxon>
    </lineage>
</organism>
<evidence type="ECO:0000313" key="2">
    <source>
        <dbReference type="EMBL" id="EFQ87108.1"/>
    </source>
</evidence>
<gene>
    <name evidence="2" type="ORF">PTT_17465</name>
</gene>
<dbReference type="GO" id="GO:0016491">
    <property type="term" value="F:oxidoreductase activity"/>
    <property type="evidence" value="ECO:0007669"/>
    <property type="project" value="UniProtKB-KW"/>
</dbReference>
<dbReference type="AlphaFoldDB" id="E3S4I4"/>
<dbReference type="SUPFAM" id="SSF51735">
    <property type="entry name" value="NAD(P)-binding Rossmann-fold domains"/>
    <property type="match status" value="1"/>
</dbReference>
<dbReference type="InterPro" id="IPR036291">
    <property type="entry name" value="NAD(P)-bd_dom_sf"/>
</dbReference>
<keyword evidence="1" id="KW-0560">Oxidoreductase</keyword>
<evidence type="ECO:0000313" key="3">
    <source>
        <dbReference type="Proteomes" id="UP000001067"/>
    </source>
</evidence>
<dbReference type="EMBL" id="GL537128">
    <property type="protein sequence ID" value="EFQ87108.1"/>
    <property type="molecule type" value="Genomic_DNA"/>
</dbReference>
<evidence type="ECO:0000256" key="1">
    <source>
        <dbReference type="ARBA" id="ARBA00023002"/>
    </source>
</evidence>
<dbReference type="PANTHER" id="PTHR43157:SF31">
    <property type="entry name" value="PHOSPHATIDYLINOSITOL-GLYCAN BIOSYNTHESIS CLASS F PROTEIN"/>
    <property type="match status" value="1"/>
</dbReference>
<dbReference type="Proteomes" id="UP000001067">
    <property type="component" value="Unassembled WGS sequence"/>
</dbReference>
<dbReference type="eggNOG" id="KOG1208">
    <property type="taxonomic scope" value="Eukaryota"/>
</dbReference>
<name>E3S4I4_PYRTT</name>
<keyword evidence="3" id="KW-1185">Reference proteome</keyword>
<accession>E3S4I4</accession>
<dbReference type="OrthoDB" id="191139at2759"/>
<dbReference type="HOGENOM" id="CLU_010194_44_0_1"/>
<proteinExistence type="predicted"/>
<dbReference type="KEGG" id="pte:PTT_17465"/>
<dbReference type="PANTHER" id="PTHR43157">
    <property type="entry name" value="PHOSPHATIDYLINOSITOL-GLYCAN BIOSYNTHESIS CLASS F PROTEIN-RELATED"/>
    <property type="match status" value="1"/>
</dbReference>
<dbReference type="Gene3D" id="3.40.50.720">
    <property type="entry name" value="NAD(P)-binding Rossmann-like Domain"/>
    <property type="match status" value="1"/>
</dbReference>